<dbReference type="PROSITE" id="PS51386">
    <property type="entry name" value="RINT1_TIP20"/>
    <property type="match status" value="1"/>
</dbReference>
<dbReference type="Proteomes" id="UP000289152">
    <property type="component" value="Unassembled WGS sequence"/>
</dbReference>
<gene>
    <name evidence="2" type="ORF">M231_06298</name>
</gene>
<dbReference type="PANTHER" id="PTHR13520:SF0">
    <property type="entry name" value="RAD50-INTERACTING PROTEIN 1"/>
    <property type="match status" value="1"/>
</dbReference>
<dbReference type="OMA" id="FRTGWVE"/>
<reference evidence="2 3" key="1">
    <citation type="submission" date="2016-06" db="EMBL/GenBank/DDBJ databases">
        <title>Evolution of pathogenesis and genome organization in the Tremellales.</title>
        <authorList>
            <person name="Cuomo C."/>
            <person name="Litvintseva A."/>
            <person name="Heitman J."/>
            <person name="Chen Y."/>
            <person name="Sun S."/>
            <person name="Springer D."/>
            <person name="Dromer F."/>
            <person name="Young S."/>
            <person name="Zeng Q."/>
            <person name="Chapman S."/>
            <person name="Gujja S."/>
            <person name="Saif S."/>
            <person name="Birren B."/>
        </authorList>
    </citation>
    <scope>NUCLEOTIDE SEQUENCE [LARGE SCALE GENOMIC DNA]</scope>
    <source>
        <strain evidence="2 3">ATCC 28783</strain>
    </source>
</reference>
<sequence length="875" mass="99143">MSRNDNEVAQRILVLSAPLDVTSVQLKARIHLDENYTHLEFLHPPQAGPSTPRSHLNFNPKKRSLNDEITYWENKEAITARELEETSKILPGLLDETQTRLQTFLSSAQDLSLKRYALADQLVQLLSDLSSSSGTEKSEDEELRRTVLDQMKGLQAELTRLEAGLSWIQVLEKLLILRDQILNQKNHHPSPLAALPKLSELNDMVKKVQDAVPGDMTLLRSIVDVRDEAWKGLKDVMTQQLLEASETLSWPLKTDYPAVPPHQRRTFERCFQDLLYLQIEGERMGLTGAKTRHWSSGQGLFSIQAMIRPIELRFKYHFQGSKSTNRVDKPEWAFSNILDQIYQHTDFISDYLQPLVSRSGSSEVDVKSEFTLLLFPVLLNLLRTRIPRLLDSPALLAHTIYQTIIFDDAIRDMDFDLGGVSVSDGSEKEWEGLAGVILKENGWFEQWLEGERTFAEGQLNEIISSPDAWTIEDPPSEDERGLQPLRPTQSARQVKALIEQIQERYSPLPALENKIPFLTTIQLPLLSTYHRRISSSLDAFESVSSAFVRAVPGALANSRSGIVYDQSALTAGKQGLERLLKGLLSVDWVLEALKGWADDPFYVELTGDIQTSSMRWKLQSEPLLPSSLLALSDPSQVSVFDVIIDQYQSLHSRAEDMIVRLVTMEVENDLKEHLKRRWDPPTSEHHTEPDSSLSSSLTTYTSHLTCLHLLPPVQTSSIYRRIVNHLVNHISQRAVYAGWSKFTSQGGRDLYTEIEDWVQAGTCLSHPEEGIPMEMVKAPWNKLMDMAKVLSLPTESEVSSISRERLGSSTGVRGGEEDQRGRHGAKGEEEVMTFENAVDVAWGDEDVFERFKSKVGITIMREEVQGVLKRRVEWH</sequence>
<feature type="compositionally biased region" description="Basic and acidic residues" evidence="1">
    <location>
        <begin position="675"/>
        <end position="689"/>
    </location>
</feature>
<feature type="compositionally biased region" description="Polar residues" evidence="1">
    <location>
        <begin position="800"/>
        <end position="811"/>
    </location>
</feature>
<dbReference type="GO" id="GO:0006890">
    <property type="term" value="P:retrograde vesicle-mediated transport, Golgi to endoplasmic reticulum"/>
    <property type="evidence" value="ECO:0007669"/>
    <property type="project" value="InterPro"/>
</dbReference>
<dbReference type="GO" id="GO:0006888">
    <property type="term" value="P:endoplasmic reticulum to Golgi vesicle-mediated transport"/>
    <property type="evidence" value="ECO:0007669"/>
    <property type="project" value="InterPro"/>
</dbReference>
<feature type="region of interest" description="Disordered" evidence="1">
    <location>
        <begin position="800"/>
        <end position="828"/>
    </location>
</feature>
<dbReference type="GO" id="GO:0060628">
    <property type="term" value="P:regulation of ER to Golgi vesicle-mediated transport"/>
    <property type="evidence" value="ECO:0007669"/>
    <property type="project" value="TreeGrafter"/>
</dbReference>
<dbReference type="AlphaFoldDB" id="A0A4Q1BEF5"/>
<accession>A0A4Q1BEF5</accession>
<dbReference type="InterPro" id="IPR007528">
    <property type="entry name" value="RINT1_Tip20"/>
</dbReference>
<protein>
    <recommendedName>
        <fullName evidence="4">RINT-1 family protein</fullName>
    </recommendedName>
</protein>
<name>A0A4Q1BEF5_TREME</name>
<feature type="compositionally biased region" description="Basic and acidic residues" evidence="1">
    <location>
        <begin position="814"/>
        <end position="828"/>
    </location>
</feature>
<dbReference type="Pfam" id="PF04437">
    <property type="entry name" value="RINT1_TIP1"/>
    <property type="match status" value="1"/>
</dbReference>
<dbReference type="EMBL" id="SDIL01000097">
    <property type="protein sequence ID" value="RXK36454.1"/>
    <property type="molecule type" value="Genomic_DNA"/>
</dbReference>
<dbReference type="GO" id="GO:0070939">
    <property type="term" value="C:Dsl1/NZR complex"/>
    <property type="evidence" value="ECO:0007669"/>
    <property type="project" value="InterPro"/>
</dbReference>
<comment type="caution">
    <text evidence="2">The sequence shown here is derived from an EMBL/GenBank/DDBJ whole genome shotgun (WGS) entry which is preliminary data.</text>
</comment>
<proteinExistence type="predicted"/>
<evidence type="ECO:0000313" key="2">
    <source>
        <dbReference type="EMBL" id="RXK36454.1"/>
    </source>
</evidence>
<feature type="region of interest" description="Disordered" evidence="1">
    <location>
        <begin position="675"/>
        <end position="694"/>
    </location>
</feature>
<organism evidence="2 3">
    <name type="scientific">Tremella mesenterica</name>
    <name type="common">Jelly fungus</name>
    <dbReference type="NCBI Taxonomy" id="5217"/>
    <lineage>
        <taxon>Eukaryota</taxon>
        <taxon>Fungi</taxon>
        <taxon>Dikarya</taxon>
        <taxon>Basidiomycota</taxon>
        <taxon>Agaricomycotina</taxon>
        <taxon>Tremellomycetes</taxon>
        <taxon>Tremellales</taxon>
        <taxon>Tremellaceae</taxon>
        <taxon>Tremella</taxon>
    </lineage>
</organism>
<dbReference type="OrthoDB" id="407410at2759"/>
<dbReference type="VEuPathDB" id="FungiDB:TREMEDRAFT_73946"/>
<evidence type="ECO:0000313" key="3">
    <source>
        <dbReference type="Proteomes" id="UP000289152"/>
    </source>
</evidence>
<dbReference type="InParanoid" id="A0A4Q1BEF5"/>
<evidence type="ECO:0000256" key="1">
    <source>
        <dbReference type="SAM" id="MobiDB-lite"/>
    </source>
</evidence>
<evidence type="ECO:0008006" key="4">
    <source>
        <dbReference type="Google" id="ProtNLM"/>
    </source>
</evidence>
<dbReference type="STRING" id="5217.A0A4Q1BEF5"/>
<dbReference type="PANTHER" id="PTHR13520">
    <property type="entry name" value="RAD50-INTERACTING PROTEIN 1 RINT-1"/>
    <property type="match status" value="1"/>
</dbReference>
<keyword evidence="3" id="KW-1185">Reference proteome</keyword>